<dbReference type="Gene3D" id="1.25.40.10">
    <property type="entry name" value="Tetratricopeptide repeat domain"/>
    <property type="match status" value="1"/>
</dbReference>
<protein>
    <recommendedName>
        <fullName evidence="2">SARP family transcriptional regulator</fullName>
    </recommendedName>
</protein>
<evidence type="ECO:0008006" key="2">
    <source>
        <dbReference type="Google" id="ProtNLM"/>
    </source>
</evidence>
<dbReference type="AlphaFoldDB" id="A0AAU8ABS2"/>
<evidence type="ECO:0000313" key="1">
    <source>
        <dbReference type="EMBL" id="XCC92286.1"/>
    </source>
</evidence>
<gene>
    <name evidence="1" type="ORF">PVT71_07215</name>
</gene>
<dbReference type="EMBL" id="CP123384">
    <property type="protein sequence ID" value="XCC92286.1"/>
    <property type="molecule type" value="Genomic_DNA"/>
</dbReference>
<reference evidence="1" key="1">
    <citation type="submission" date="2023-02" db="EMBL/GenBank/DDBJ databases">
        <title>Description and genomic characterization of Salipiger bruguierae sp. nov., isolated from the sediment of mangrove plant Bruguiera sexangula.</title>
        <authorList>
            <person name="Long M."/>
        </authorList>
    </citation>
    <scope>NUCLEOTIDE SEQUENCE</scope>
    <source>
        <strain evidence="1">H15</strain>
    </source>
</reference>
<dbReference type="InterPro" id="IPR011990">
    <property type="entry name" value="TPR-like_helical_dom_sf"/>
</dbReference>
<dbReference type="RefSeq" id="WP_353471127.1">
    <property type="nucleotide sequence ID" value="NZ_CP123384.1"/>
</dbReference>
<accession>A0AAU8ABS2</accession>
<dbReference type="SUPFAM" id="SSF48452">
    <property type="entry name" value="TPR-like"/>
    <property type="match status" value="1"/>
</dbReference>
<sequence length="533" mass="59289">MLALAPRGTMHRSRLQSLLWARKDAHYASQSLRSALYALRRDLGEVLKVPGEALVTSDSTNVTLRLDDLWVDVRALDDPSEAQQLRAHLGAAVPDLLEGLDLRSADDEFEDWLRVQRSHWRDRLEALDAPAPTRPAILAEAPVEPPRRGFVIGLLPCAGQPADSLLRFQADTLLEQLIFGTQHLVDVTINDFRETPGGSGDADTLHNRPDIYLRMGCSSFGETAGLRLAALRGTDNSLLWSLASEPIDKMQINVENDRLARFIGEGIDRVCHTLMSFEESARGAVISPFHAIVEMFRLDHGALDALKAELQRAYGQTRNTSYLSILAYLNTFTVGEHWQSFSPEVAEETADLIARVEAEQPWNGVAMALAGHAKGYVLHDMLGAELLLQRAVEINPFMAISWDHLALHALYTARYDLASTASRRAEALGHCSPFAFTYEQTRCMIETLEGRFANASAHGLRVLARRPRYGAALRYTAISLAHLGELDRARDLINRIREMDPDFSPNWVDRNRMAVNDETGRLILSAGLKKAIC</sequence>
<organism evidence="1">
    <name type="scientific">Alloyangia sp. H15</name>
    <dbReference type="NCBI Taxonomy" id="3029062"/>
    <lineage>
        <taxon>Bacteria</taxon>
        <taxon>Pseudomonadati</taxon>
        <taxon>Pseudomonadota</taxon>
        <taxon>Alphaproteobacteria</taxon>
        <taxon>Rhodobacterales</taxon>
        <taxon>Roseobacteraceae</taxon>
        <taxon>Alloyangia</taxon>
    </lineage>
</organism>
<name>A0AAU8ABS2_9RHOB</name>
<proteinExistence type="predicted"/>